<dbReference type="Proteomes" id="UP001500416">
    <property type="component" value="Unassembled WGS sequence"/>
</dbReference>
<reference evidence="2" key="1">
    <citation type="journal article" date="2019" name="Int. J. Syst. Evol. Microbiol.">
        <title>The Global Catalogue of Microorganisms (GCM) 10K type strain sequencing project: providing services to taxonomists for standard genome sequencing and annotation.</title>
        <authorList>
            <consortium name="The Broad Institute Genomics Platform"/>
            <consortium name="The Broad Institute Genome Sequencing Center for Infectious Disease"/>
            <person name="Wu L."/>
            <person name="Ma J."/>
        </authorList>
    </citation>
    <scope>NUCLEOTIDE SEQUENCE [LARGE SCALE GENOMIC DNA]</scope>
    <source>
        <strain evidence="2">JCM 3380</strain>
    </source>
</reference>
<name>A0ABP3E931_9PSEU</name>
<dbReference type="EMBL" id="BAAABU010000024">
    <property type="protein sequence ID" value="GAA0256113.1"/>
    <property type="molecule type" value="Genomic_DNA"/>
</dbReference>
<evidence type="ECO:0000313" key="1">
    <source>
        <dbReference type="EMBL" id="GAA0256113.1"/>
    </source>
</evidence>
<accession>A0ABP3E931</accession>
<dbReference type="RefSeq" id="WP_343938400.1">
    <property type="nucleotide sequence ID" value="NZ_BAAABU010000024.1"/>
</dbReference>
<sequence>MPEELDDDEGGAAGEPVLQCALFARPRVGEIVELLNASAHSAELLAVWAKTPVGESLADTVFVVTARYEY</sequence>
<proteinExistence type="predicted"/>
<evidence type="ECO:0000313" key="2">
    <source>
        <dbReference type="Proteomes" id="UP001500416"/>
    </source>
</evidence>
<gene>
    <name evidence="1" type="ORF">GCM10010492_66230</name>
</gene>
<keyword evidence="2" id="KW-1185">Reference proteome</keyword>
<comment type="caution">
    <text evidence="1">The sequence shown here is derived from an EMBL/GenBank/DDBJ whole genome shotgun (WGS) entry which is preliminary data.</text>
</comment>
<organism evidence="1 2">
    <name type="scientific">Saccharothrix mutabilis subsp. mutabilis</name>
    <dbReference type="NCBI Taxonomy" id="66855"/>
    <lineage>
        <taxon>Bacteria</taxon>
        <taxon>Bacillati</taxon>
        <taxon>Actinomycetota</taxon>
        <taxon>Actinomycetes</taxon>
        <taxon>Pseudonocardiales</taxon>
        <taxon>Pseudonocardiaceae</taxon>
        <taxon>Saccharothrix</taxon>
    </lineage>
</organism>
<protein>
    <submittedName>
        <fullName evidence="1">Uncharacterized protein</fullName>
    </submittedName>
</protein>